<dbReference type="CDD" id="cd13368">
    <property type="entry name" value="PH_BCR_arthropod"/>
    <property type="match status" value="1"/>
</dbReference>
<dbReference type="AlphaFoldDB" id="A0A131Y0G0"/>
<dbReference type="PROSITE" id="PS50010">
    <property type="entry name" value="DH_2"/>
    <property type="match status" value="1"/>
</dbReference>
<evidence type="ECO:0000259" key="8">
    <source>
        <dbReference type="PROSITE" id="PS50010"/>
    </source>
</evidence>
<dbReference type="Pfam" id="PF19057">
    <property type="entry name" value="PH_19"/>
    <property type="match status" value="1"/>
</dbReference>
<evidence type="ECO:0000256" key="5">
    <source>
        <dbReference type="SAM" id="MobiDB-lite"/>
    </source>
</evidence>
<dbReference type="InterPro" id="IPR036481">
    <property type="entry name" value="Bcr-Abl_oncoprot_oligo_sf"/>
</dbReference>
<feature type="compositionally biased region" description="Pro residues" evidence="5">
    <location>
        <begin position="211"/>
        <end position="224"/>
    </location>
</feature>
<dbReference type="InterPro" id="IPR000219">
    <property type="entry name" value="DH_dom"/>
</dbReference>
<feature type="domain" description="PH" evidence="6">
    <location>
        <begin position="708"/>
        <end position="868"/>
    </location>
</feature>
<protein>
    <submittedName>
        <fullName evidence="10">Putative rac gtpase-activating protein bcr/abr</fullName>
    </submittedName>
</protein>
<dbReference type="Gene3D" id="1.10.555.10">
    <property type="entry name" value="Rho GTPase activation protein"/>
    <property type="match status" value="1"/>
</dbReference>
<feature type="compositionally biased region" description="Polar residues" evidence="5">
    <location>
        <begin position="489"/>
        <end position="499"/>
    </location>
</feature>
<dbReference type="SUPFAM" id="SSF49562">
    <property type="entry name" value="C2 domain (Calcium/lipid-binding domain, CaLB)"/>
    <property type="match status" value="1"/>
</dbReference>
<dbReference type="InterPro" id="IPR008936">
    <property type="entry name" value="Rho_GTPase_activation_prot"/>
</dbReference>
<dbReference type="InterPro" id="IPR035892">
    <property type="entry name" value="C2_domain_sf"/>
</dbReference>
<dbReference type="Gene3D" id="2.60.40.150">
    <property type="entry name" value="C2 domain"/>
    <property type="match status" value="1"/>
</dbReference>
<feature type="region of interest" description="Disordered" evidence="5">
    <location>
        <begin position="329"/>
        <end position="391"/>
    </location>
</feature>
<dbReference type="GO" id="GO:0016020">
    <property type="term" value="C:membrane"/>
    <property type="evidence" value="ECO:0007669"/>
    <property type="project" value="TreeGrafter"/>
</dbReference>
<dbReference type="GO" id="GO:0005085">
    <property type="term" value="F:guanyl-nucleotide exchange factor activity"/>
    <property type="evidence" value="ECO:0007669"/>
    <property type="project" value="UniProtKB-KW"/>
</dbReference>
<proteinExistence type="evidence at transcript level"/>
<dbReference type="SMART" id="SM00324">
    <property type="entry name" value="RhoGAP"/>
    <property type="match status" value="1"/>
</dbReference>
<name>A0A131Y0G0_IXORI</name>
<dbReference type="InterPro" id="IPR035899">
    <property type="entry name" value="DBL_dom_sf"/>
</dbReference>
<feature type="region of interest" description="Disordered" evidence="5">
    <location>
        <begin position="65"/>
        <end position="158"/>
    </location>
</feature>
<sequence length="1261" mass="139806">MEAFNDLQRNWAKRFPHSKLSLIWEEDVRTLLSTHRQRVAQLREELEQEEFLVQYFERYLSDAKRSTSRDKANNNSHNFADTNAGLENGDSASRNRNSNGVDGTCSNGLSDACVTSSPGDKPPDSNYGKVRSAQSELAASQNKAAPQPPTNGDTDEHGKPYVTVIAVSGFTRSAASNAESVSSTPKTDSASFEGLDAHELLLQARRRRKPPTPPPKRAKWPPPVQVNQLAHKELSSPTSEPVAAPAVQNQPSPGTCEPNSTKNSATEPQPAFSTFKPPAGAGGALPNLPPSYQESVGTRGGLGETPATNDAADDQDGCDVIYDTVAFDDEVSSSKGADDEDHDVGISPEPDYVEFGKFERRGSSGPFLDEDRRPPLVSGSATTTSSSSATYENITLLKASESMDSEEDDGASILRSMSSDTELDHDAGTATIGSDHSGAGSGGRADRGKAEELLDVDSGVYSSSVESASFLSTSTPPARKRGLKDSEQNDSPTGSSPSESEMLAMCKCIVSSIIESETAYVDCLDTLNQYARALSSAIGTNQSVLSKEEIETIFYKIEQLHDTHKNFRDGLRRNFDNWDAKPTIGENFKFLASRLEVYKLFLENYSKAIETVRRCNASNLKFEELFKNIKLNTSKGQPATLEDLLHKPVARVQKNALVLHDLLHYIPSSHHDYNNLRAALKLTQRFLNELKLNSTESMFPHQDRAPRHVVKNSFIVEYSEGHRKLRHLFLFNDVIVCAKYKPSSRQKFTFEVKWYIPLSLVTLIDAEGEADPIREDNKVNVCQLRSRASTLRDLVTKEERENAKLSKPPGRNLERNRKKLSELEAQLVLHSPNLAFKIGLKNTKTYAFFLSSEFERSQWIEAINVLQSSAPLTVTTPSILELQSCITSARGCMGTNMGSFLTRTAKDEDLLVGDLLITVHNLQGLNRPADIFICFEVDSYGHFFKKARTKTCQNTLEPNFNQEVVIDLDGSQTLRILCYEEHTSNGTTATVLRGKAAFEMSRSWLTDKYQEKSFSLQECTLNLSIKYSSSDVGLQRVPSCKPVGSFGVKVQQVCKKEKSAVPFVITTCVREVERRGINEVGIYRVSGSASDLQRLKRTFENDPYEAEQLLKEVDINNVTGLLKLYLRELPEALFTDGLYPRFFEAFSKHDQEEKKTMLLNLFNKLPEVNQHVTLFLIDHMVKINQNEAQNKMSLHNLATVFGPSIIRPCSNAASQSPSDLLTTSTVDVMAQAGILYFFLRRRAAGFALSNSEAREIIQATD</sequence>
<dbReference type="FunFam" id="1.10.555.10:FF:000004">
    <property type="entry name" value="active breakpoint cluster region-related protein-like"/>
    <property type="match status" value="1"/>
</dbReference>
<reference evidence="10" key="1">
    <citation type="submission" date="2016-02" db="EMBL/GenBank/DDBJ databases">
        <title>RNAseq analyses of the midgut from blood- or serum-fed Ixodes ricinus ticks.</title>
        <authorList>
            <person name="Perner J."/>
            <person name="Provaznik J."/>
            <person name="Schrenkova J."/>
            <person name="Urbanova V."/>
            <person name="Ribeiro J.M."/>
            <person name="Kopacek P."/>
        </authorList>
    </citation>
    <scope>NUCLEOTIDE SEQUENCE</scope>
    <source>
        <tissue evidence="10">Gut</tissue>
    </source>
</reference>
<feature type="compositionally biased region" description="Polar residues" evidence="5">
    <location>
        <begin position="247"/>
        <end position="267"/>
    </location>
</feature>
<dbReference type="PANTHER" id="PTHR23182">
    <property type="entry name" value="BREAKPOINT CLUSTER REGION PROTEIN BCR"/>
    <property type="match status" value="1"/>
</dbReference>
<feature type="compositionally biased region" description="Polar residues" evidence="5">
    <location>
        <begin position="90"/>
        <end position="118"/>
    </location>
</feature>
<dbReference type="GO" id="GO:0005096">
    <property type="term" value="F:GTPase activator activity"/>
    <property type="evidence" value="ECO:0007669"/>
    <property type="project" value="UniProtKB-KW"/>
</dbReference>
<feature type="domain" description="C2" evidence="7">
    <location>
        <begin position="896"/>
        <end position="1014"/>
    </location>
</feature>
<evidence type="ECO:0000259" key="9">
    <source>
        <dbReference type="PROSITE" id="PS50238"/>
    </source>
</evidence>
<dbReference type="GO" id="GO:0043197">
    <property type="term" value="C:dendritic spine"/>
    <property type="evidence" value="ECO:0007669"/>
    <property type="project" value="UniProtKB-SubCell"/>
</dbReference>
<accession>A0A131Y0G0</accession>
<dbReference type="Pfam" id="PF00168">
    <property type="entry name" value="C2"/>
    <property type="match status" value="1"/>
</dbReference>
<feature type="region of interest" description="Disordered" evidence="5">
    <location>
        <begin position="423"/>
        <end position="447"/>
    </location>
</feature>
<dbReference type="Gene3D" id="4.10.280.30">
    <property type="entry name" value="Bcr-Abl oncoprotein oligomerisation domain"/>
    <property type="match status" value="1"/>
</dbReference>
<dbReference type="InterPro" id="IPR001849">
    <property type="entry name" value="PH_domain"/>
</dbReference>
<dbReference type="CDD" id="cd00160">
    <property type="entry name" value="RhoGEF"/>
    <property type="match status" value="1"/>
</dbReference>
<dbReference type="SMART" id="SM00233">
    <property type="entry name" value="PH"/>
    <property type="match status" value="1"/>
</dbReference>
<dbReference type="PROSITE" id="PS50238">
    <property type="entry name" value="RHOGAP"/>
    <property type="match status" value="1"/>
</dbReference>
<comment type="subcellular location">
    <subcellularLocation>
        <location evidence="1">Cell projection</location>
        <location evidence="1">Axon</location>
    </subcellularLocation>
    <subcellularLocation>
        <location evidence="2">Cell projection</location>
        <location evidence="2">Dendritic spine</location>
    </subcellularLocation>
</comment>
<dbReference type="InterPro" id="IPR000008">
    <property type="entry name" value="C2_dom"/>
</dbReference>
<dbReference type="SUPFAM" id="SSF48350">
    <property type="entry name" value="GTPase activation domain, GAP"/>
    <property type="match status" value="1"/>
</dbReference>
<dbReference type="SUPFAM" id="SSF48065">
    <property type="entry name" value="DBL homology domain (DH-domain)"/>
    <property type="match status" value="1"/>
</dbReference>
<keyword evidence="4" id="KW-0344">Guanine-nucleotide releasing factor</keyword>
<feature type="compositionally biased region" description="Polar residues" evidence="5">
    <location>
        <begin position="132"/>
        <end position="144"/>
    </location>
</feature>
<keyword evidence="3" id="KW-0343">GTPase activation</keyword>
<dbReference type="Pfam" id="PF00621">
    <property type="entry name" value="RhoGEF"/>
    <property type="match status" value="1"/>
</dbReference>
<evidence type="ECO:0000256" key="3">
    <source>
        <dbReference type="ARBA" id="ARBA00022468"/>
    </source>
</evidence>
<dbReference type="InterPro" id="IPR011993">
    <property type="entry name" value="PH-like_dom_sf"/>
</dbReference>
<feature type="region of interest" description="Disordered" evidence="5">
    <location>
        <begin position="466"/>
        <end position="499"/>
    </location>
</feature>
<dbReference type="InterPro" id="IPR000198">
    <property type="entry name" value="RhoGAP_dom"/>
</dbReference>
<feature type="domain" description="DH" evidence="8">
    <location>
        <begin position="505"/>
        <end position="693"/>
    </location>
</feature>
<dbReference type="Pfam" id="PF00620">
    <property type="entry name" value="RhoGAP"/>
    <property type="match status" value="1"/>
</dbReference>
<dbReference type="PROSITE" id="PS50004">
    <property type="entry name" value="C2"/>
    <property type="match status" value="1"/>
</dbReference>
<dbReference type="InterPro" id="IPR037769">
    <property type="entry name" value="Abr/Bcr"/>
</dbReference>
<dbReference type="GO" id="GO:0030424">
    <property type="term" value="C:axon"/>
    <property type="evidence" value="ECO:0007669"/>
    <property type="project" value="UniProtKB-SubCell"/>
</dbReference>
<dbReference type="SUPFAM" id="SSF50729">
    <property type="entry name" value="PH domain-like"/>
    <property type="match status" value="1"/>
</dbReference>
<evidence type="ECO:0000259" key="7">
    <source>
        <dbReference type="PROSITE" id="PS50004"/>
    </source>
</evidence>
<dbReference type="SMART" id="SM00239">
    <property type="entry name" value="C2"/>
    <property type="match status" value="1"/>
</dbReference>
<dbReference type="EMBL" id="GEFM01004435">
    <property type="protein sequence ID" value="JAP71361.1"/>
    <property type="molecule type" value="mRNA"/>
</dbReference>
<evidence type="ECO:0000256" key="4">
    <source>
        <dbReference type="ARBA" id="ARBA00022658"/>
    </source>
</evidence>
<dbReference type="GO" id="GO:0007165">
    <property type="term" value="P:signal transduction"/>
    <property type="evidence" value="ECO:0007669"/>
    <property type="project" value="InterPro"/>
</dbReference>
<evidence type="ECO:0000256" key="2">
    <source>
        <dbReference type="ARBA" id="ARBA00004552"/>
    </source>
</evidence>
<dbReference type="SMART" id="SM00325">
    <property type="entry name" value="RhoGEF"/>
    <property type="match status" value="1"/>
</dbReference>
<organism evidence="10">
    <name type="scientific">Ixodes ricinus</name>
    <name type="common">Common tick</name>
    <name type="synonym">Acarus ricinus</name>
    <dbReference type="NCBI Taxonomy" id="34613"/>
    <lineage>
        <taxon>Eukaryota</taxon>
        <taxon>Metazoa</taxon>
        <taxon>Ecdysozoa</taxon>
        <taxon>Arthropoda</taxon>
        <taxon>Chelicerata</taxon>
        <taxon>Arachnida</taxon>
        <taxon>Acari</taxon>
        <taxon>Parasitiformes</taxon>
        <taxon>Ixodida</taxon>
        <taxon>Ixodoidea</taxon>
        <taxon>Ixodidae</taxon>
        <taxon>Ixodinae</taxon>
        <taxon>Ixodes</taxon>
    </lineage>
</organism>
<dbReference type="PROSITE" id="PS50003">
    <property type="entry name" value="PH_DOMAIN"/>
    <property type="match status" value="1"/>
</dbReference>
<dbReference type="PANTHER" id="PTHR23182:SF1">
    <property type="entry name" value="RHO GTPASE ACTIVATING PROTEIN AT 1A, ISOFORM E"/>
    <property type="match status" value="1"/>
</dbReference>
<evidence type="ECO:0000313" key="10">
    <source>
        <dbReference type="EMBL" id="JAP71361.1"/>
    </source>
</evidence>
<dbReference type="CDD" id="cd08686">
    <property type="entry name" value="C2_ABR"/>
    <property type="match status" value="1"/>
</dbReference>
<dbReference type="Gene3D" id="1.20.900.10">
    <property type="entry name" value="Dbl homology (DH) domain"/>
    <property type="match status" value="1"/>
</dbReference>
<feature type="domain" description="Rho-GAP" evidence="9">
    <location>
        <begin position="1048"/>
        <end position="1246"/>
    </location>
</feature>
<evidence type="ECO:0000259" key="6">
    <source>
        <dbReference type="PROSITE" id="PS50003"/>
    </source>
</evidence>
<feature type="region of interest" description="Disordered" evidence="5">
    <location>
        <begin position="204"/>
        <end position="317"/>
    </location>
</feature>
<evidence type="ECO:0000256" key="1">
    <source>
        <dbReference type="ARBA" id="ARBA00004489"/>
    </source>
</evidence>
<feature type="compositionally biased region" description="Low complexity" evidence="5">
    <location>
        <begin position="380"/>
        <end position="390"/>
    </location>
</feature>
<dbReference type="Gene3D" id="2.30.29.30">
    <property type="entry name" value="Pleckstrin-homology domain (PH domain)/Phosphotyrosine-binding domain (PTB)"/>
    <property type="match status" value="1"/>
</dbReference>